<comment type="caution">
    <text evidence="2">The sequence shown here is derived from an EMBL/GenBank/DDBJ whole genome shotgun (WGS) entry which is preliminary data.</text>
</comment>
<dbReference type="AlphaFoldDB" id="A0A7J6W0T9"/>
<feature type="compositionally biased region" description="Polar residues" evidence="1">
    <location>
        <begin position="436"/>
        <end position="448"/>
    </location>
</feature>
<accession>A0A7J6W0T9</accession>
<dbReference type="GO" id="GO:0003682">
    <property type="term" value="F:chromatin binding"/>
    <property type="evidence" value="ECO:0007669"/>
    <property type="project" value="TreeGrafter"/>
</dbReference>
<proteinExistence type="predicted"/>
<feature type="region of interest" description="Disordered" evidence="1">
    <location>
        <begin position="429"/>
        <end position="450"/>
    </location>
</feature>
<dbReference type="Proteomes" id="UP000554482">
    <property type="component" value="Unassembled WGS sequence"/>
</dbReference>
<evidence type="ECO:0000313" key="3">
    <source>
        <dbReference type="Proteomes" id="UP000554482"/>
    </source>
</evidence>
<evidence type="ECO:0000256" key="1">
    <source>
        <dbReference type="SAM" id="MobiDB-lite"/>
    </source>
</evidence>
<protein>
    <submittedName>
        <fullName evidence="2">LIM domain-containing protein A, putative isoform</fullName>
    </submittedName>
</protein>
<feature type="region of interest" description="Disordered" evidence="1">
    <location>
        <begin position="743"/>
        <end position="762"/>
    </location>
</feature>
<evidence type="ECO:0000313" key="2">
    <source>
        <dbReference type="EMBL" id="KAF5190557.1"/>
    </source>
</evidence>
<sequence length="822" mass="92241">MEEELLGIDVDVCSENFVKIFGSVNEGLVGRDIHCSWIDVNYESECVVEDVVGKERSLLVVERGIKSLGWGFSSTDAIILGSALVPFGLIYPIIGCSLMNFCPTNNGKKARAELGLSITDVSGKPLECNCCDLELLDLRHMSIKQRHSDMLGLWQSSCSSVTECSQKNKFRENQNTKVCVKEVWRNVEDLKLKDCFNGYVLLRGSSLEHREDELANTDGFFADKVLEMLCVERSEFASGKPIWPVFLNFLYKHKYWALVSISSGDGDSLMGILKPFTVHSAFVCIIDRSTSANNHDLEKFSSSLVEIVKMDSPRANVILNQSIRSTLSQHEALFDKKTLKFQDGKKKIHGKNSKFLQNLSWSSFREAVLSHSKMDLEEVYFNRESNKSKKMKFLKCWMKQTMKSSRWFEIKPIGLEPDPVNEELKGRLVGSEQENDQPVSSSFSTEDPSLNGEVLPVSCLETPEAFFSTISQKIQQGLESKELDLGAFAERLVGSSICLLCLKHEKENLVMNSTLEIQEEDWGKMVAAELVKLLLREPKDLAMKYKGVNPQSSASDLSSSLHTSEHKILFRMEILRSKVQGDVKDSGRKKMVKQICLLLDDIQYHLEGGCFGDVSLDKYVERTIKKRYSRCLGGVVDRIYAKMDLLLCCDDGGAHVFQINSDGDEARRQKVVDDEIGENASCSASTSASVPIDLKESNSSSPLEIRDENRKCGLKEAQERRERASRFSSFTRRGQYLQRVWAPKQSKAMRGKTDTVSKIPKRKAGRGTRCDVVCETPMTEKKRSCIQEGNDNGKQIGFDIKSSGSVSKALFQDDNSNTSTSA</sequence>
<dbReference type="PANTHER" id="PTHR21556">
    <property type="entry name" value="TRESLIN"/>
    <property type="match status" value="1"/>
</dbReference>
<organism evidence="2 3">
    <name type="scientific">Thalictrum thalictroides</name>
    <name type="common">Rue-anemone</name>
    <name type="synonym">Anemone thalictroides</name>
    <dbReference type="NCBI Taxonomy" id="46969"/>
    <lineage>
        <taxon>Eukaryota</taxon>
        <taxon>Viridiplantae</taxon>
        <taxon>Streptophyta</taxon>
        <taxon>Embryophyta</taxon>
        <taxon>Tracheophyta</taxon>
        <taxon>Spermatophyta</taxon>
        <taxon>Magnoliopsida</taxon>
        <taxon>Ranunculales</taxon>
        <taxon>Ranunculaceae</taxon>
        <taxon>Thalictroideae</taxon>
        <taxon>Thalictrum</taxon>
    </lineage>
</organism>
<dbReference type="OrthoDB" id="1913152at2759"/>
<dbReference type="GO" id="GO:0006260">
    <property type="term" value="P:DNA replication"/>
    <property type="evidence" value="ECO:0007669"/>
    <property type="project" value="InterPro"/>
</dbReference>
<reference evidence="2 3" key="1">
    <citation type="submission" date="2020-06" db="EMBL/GenBank/DDBJ databases">
        <title>Transcriptomic and genomic resources for Thalictrum thalictroides and T. hernandezii: Facilitating candidate gene discovery in an emerging model plant lineage.</title>
        <authorList>
            <person name="Arias T."/>
            <person name="Riano-Pachon D.M."/>
            <person name="Di Stilio V.S."/>
        </authorList>
    </citation>
    <scope>NUCLEOTIDE SEQUENCE [LARGE SCALE GENOMIC DNA]</scope>
    <source>
        <strain evidence="3">cv. WT478/WT964</strain>
        <tissue evidence="2">Leaves</tissue>
    </source>
</reference>
<dbReference type="PANTHER" id="PTHR21556:SF2">
    <property type="entry name" value="TRESLIN"/>
    <property type="match status" value="1"/>
</dbReference>
<name>A0A7J6W0T9_THATH</name>
<dbReference type="GO" id="GO:0033314">
    <property type="term" value="P:mitotic DNA replication checkpoint signaling"/>
    <property type="evidence" value="ECO:0007669"/>
    <property type="project" value="InterPro"/>
</dbReference>
<keyword evidence="3" id="KW-1185">Reference proteome</keyword>
<gene>
    <name evidence="2" type="ORF">FRX31_019855</name>
</gene>
<dbReference type="GO" id="GO:0030174">
    <property type="term" value="P:regulation of DNA-templated DNA replication initiation"/>
    <property type="evidence" value="ECO:0007669"/>
    <property type="project" value="TreeGrafter"/>
</dbReference>
<dbReference type="EMBL" id="JABWDY010024013">
    <property type="protein sequence ID" value="KAF5190557.1"/>
    <property type="molecule type" value="Genomic_DNA"/>
</dbReference>
<dbReference type="GO" id="GO:0007095">
    <property type="term" value="P:mitotic G2 DNA damage checkpoint signaling"/>
    <property type="evidence" value="ECO:0007669"/>
    <property type="project" value="TreeGrafter"/>
</dbReference>
<dbReference type="GO" id="GO:0005634">
    <property type="term" value="C:nucleus"/>
    <property type="evidence" value="ECO:0007669"/>
    <property type="project" value="InterPro"/>
</dbReference>
<dbReference type="InterPro" id="IPR026153">
    <property type="entry name" value="Treslin"/>
</dbReference>
<dbReference type="GO" id="GO:0010212">
    <property type="term" value="P:response to ionizing radiation"/>
    <property type="evidence" value="ECO:0007669"/>
    <property type="project" value="InterPro"/>
</dbReference>